<dbReference type="InterPro" id="IPR013097">
    <property type="entry name" value="Dabb"/>
</dbReference>
<evidence type="ECO:0000313" key="6">
    <source>
        <dbReference type="Proteomes" id="UP001287286"/>
    </source>
</evidence>
<dbReference type="SUPFAM" id="SSF54909">
    <property type="entry name" value="Dimeric alpha+beta barrel"/>
    <property type="match status" value="1"/>
</dbReference>
<dbReference type="PROSITE" id="PS51502">
    <property type="entry name" value="S_R_A_B_BARREL"/>
    <property type="match status" value="1"/>
</dbReference>
<reference evidence="3 6" key="4">
    <citation type="journal article" date="2024" name="Microbiol. Resour. Announc.">
        <title>Genome annotations for the ascomycete fungi Trichoderma harzianum, Trichoderma aggressivum, and Purpureocillium lilacinum.</title>
        <authorList>
            <person name="Beijen E.P.W."/>
            <person name="Ohm R.A."/>
        </authorList>
    </citation>
    <scope>NUCLEOTIDE SEQUENCE [LARGE SCALE GENOMIC DNA]</scope>
    <source>
        <strain evidence="3 6">CBS 150709</strain>
    </source>
</reference>
<name>A0A2U3DXL5_PURLI</name>
<dbReference type="SMART" id="SM00886">
    <property type="entry name" value="Dabb"/>
    <property type="match status" value="1"/>
</dbReference>
<organism evidence="4 5">
    <name type="scientific">Purpureocillium lilacinum</name>
    <name type="common">Paecilomyces lilacinus</name>
    <dbReference type="NCBI Taxonomy" id="33203"/>
    <lineage>
        <taxon>Eukaryota</taxon>
        <taxon>Fungi</taxon>
        <taxon>Dikarya</taxon>
        <taxon>Ascomycota</taxon>
        <taxon>Pezizomycotina</taxon>
        <taxon>Sordariomycetes</taxon>
        <taxon>Hypocreomycetidae</taxon>
        <taxon>Hypocreales</taxon>
        <taxon>Ophiocordycipitaceae</taxon>
        <taxon>Purpureocillium</taxon>
    </lineage>
</organism>
<keyword evidence="6" id="KW-1185">Reference proteome</keyword>
<evidence type="ECO:0000313" key="3">
    <source>
        <dbReference type="EMBL" id="KAK4093738.1"/>
    </source>
</evidence>
<dbReference type="PANTHER" id="PTHR33178:SF17">
    <property type="entry name" value="STRESS-RESPONSE A_B BARREL DOMAIN-CONTAINING PROTEIN"/>
    <property type="match status" value="1"/>
</dbReference>
<dbReference type="Pfam" id="PF07876">
    <property type="entry name" value="Dabb"/>
    <property type="match status" value="1"/>
</dbReference>
<dbReference type="EMBL" id="LCWV01000021">
    <property type="protein sequence ID" value="PWI66982.1"/>
    <property type="molecule type" value="Genomic_DNA"/>
</dbReference>
<dbReference type="EMBL" id="JAWRVI010000005">
    <property type="protein sequence ID" value="KAK4093738.1"/>
    <property type="molecule type" value="Genomic_DNA"/>
</dbReference>
<sequence length="179" mass="20185">MQLVTLIWALDNSPNHHPYANIGATKVTFQKIQLDNLEKMTLIHLVLLKFKSDVTQEHKDTFLREVRALKNLPSVKDGRLLVGGPSLTDPIRWSKGFELALVSYHENLAALREYQASKEHHRVTSTYMFPFDEDLCSFDFEVDPADEYMCAFGPLSVLAGKNSGKDIPIIGKDKQIGSP</sequence>
<accession>A0A2U3DXL5</accession>
<dbReference type="PANTHER" id="PTHR33178">
    <property type="match status" value="1"/>
</dbReference>
<dbReference type="Gene3D" id="3.30.70.100">
    <property type="match status" value="1"/>
</dbReference>
<gene>
    <name evidence="4" type="ORF">PCL_04488</name>
    <name evidence="3" type="ORF">Purlil1_2072</name>
</gene>
<proteinExistence type="predicted"/>
<reference evidence="3" key="3">
    <citation type="submission" date="2023-11" db="EMBL/GenBank/DDBJ databases">
        <authorList>
            <person name="Beijen E."/>
            <person name="Ohm R.A."/>
        </authorList>
    </citation>
    <scope>NUCLEOTIDE SEQUENCE</scope>
    <source>
        <strain evidence="3">CBS 150709</strain>
    </source>
</reference>
<dbReference type="InterPro" id="IPR044662">
    <property type="entry name" value="HS1/DABB1-like"/>
</dbReference>
<dbReference type="AlphaFoldDB" id="A0A2U3DXL5"/>
<evidence type="ECO:0000313" key="4">
    <source>
        <dbReference type="EMBL" id="PWI66982.1"/>
    </source>
</evidence>
<dbReference type="InterPro" id="IPR011008">
    <property type="entry name" value="Dimeric_a/b-barrel"/>
</dbReference>
<protein>
    <recommendedName>
        <fullName evidence="2">Stress-response A/B barrel domain-containing protein</fullName>
    </recommendedName>
</protein>
<dbReference type="Proteomes" id="UP001287286">
    <property type="component" value="Unassembled WGS sequence"/>
</dbReference>
<feature type="domain" description="Stress-response A/B barrel" evidence="2">
    <location>
        <begin position="42"/>
        <end position="140"/>
    </location>
</feature>
<evidence type="ECO:0000256" key="1">
    <source>
        <dbReference type="ARBA" id="ARBA00011738"/>
    </source>
</evidence>
<comment type="caution">
    <text evidence="4">The sequence shown here is derived from an EMBL/GenBank/DDBJ whole genome shotgun (WGS) entry which is preliminary data.</text>
</comment>
<evidence type="ECO:0000259" key="2">
    <source>
        <dbReference type="PROSITE" id="PS51502"/>
    </source>
</evidence>
<reference evidence="4" key="1">
    <citation type="submission" date="2015-05" db="EMBL/GenBank/DDBJ databases">
        <authorList>
            <person name="Wang D.B."/>
            <person name="Wang M."/>
        </authorList>
    </citation>
    <scope>NUCLEOTIDE SEQUENCE</scope>
    <source>
        <strain evidence="4">36-1</strain>
    </source>
</reference>
<dbReference type="Proteomes" id="UP000245956">
    <property type="component" value="Unassembled WGS sequence"/>
</dbReference>
<reference evidence="4 5" key="2">
    <citation type="journal article" date="2016" name="Front. Microbiol.">
        <title>Genome and transcriptome sequences reveal the specific parasitism of the nematophagous Purpureocillium lilacinum 36-1.</title>
        <authorList>
            <person name="Xie J."/>
            <person name="Li S."/>
            <person name="Mo C."/>
            <person name="Xiao X."/>
            <person name="Peng D."/>
            <person name="Wang G."/>
            <person name="Xiao Y."/>
        </authorList>
    </citation>
    <scope>NUCLEOTIDE SEQUENCE [LARGE SCALE GENOMIC DNA]</scope>
    <source>
        <strain evidence="4 5">36-1</strain>
    </source>
</reference>
<evidence type="ECO:0000313" key="5">
    <source>
        <dbReference type="Proteomes" id="UP000245956"/>
    </source>
</evidence>
<comment type="subunit">
    <text evidence="1">Homodimer.</text>
</comment>